<dbReference type="EMBL" id="JAACXV010000372">
    <property type="protein sequence ID" value="KAF7279239.1"/>
    <property type="molecule type" value="Genomic_DNA"/>
</dbReference>
<organism evidence="1 2">
    <name type="scientific">Rhynchophorus ferrugineus</name>
    <name type="common">Red palm weevil</name>
    <name type="synonym">Curculio ferrugineus</name>
    <dbReference type="NCBI Taxonomy" id="354439"/>
    <lineage>
        <taxon>Eukaryota</taxon>
        <taxon>Metazoa</taxon>
        <taxon>Ecdysozoa</taxon>
        <taxon>Arthropoda</taxon>
        <taxon>Hexapoda</taxon>
        <taxon>Insecta</taxon>
        <taxon>Pterygota</taxon>
        <taxon>Neoptera</taxon>
        <taxon>Endopterygota</taxon>
        <taxon>Coleoptera</taxon>
        <taxon>Polyphaga</taxon>
        <taxon>Cucujiformia</taxon>
        <taxon>Curculionidae</taxon>
        <taxon>Dryophthorinae</taxon>
        <taxon>Rhynchophorus</taxon>
    </lineage>
</organism>
<gene>
    <name evidence="1" type="ORF">GWI33_007506</name>
</gene>
<evidence type="ECO:0000313" key="2">
    <source>
        <dbReference type="Proteomes" id="UP000625711"/>
    </source>
</evidence>
<dbReference type="Proteomes" id="UP000625711">
    <property type="component" value="Unassembled WGS sequence"/>
</dbReference>
<evidence type="ECO:0000313" key="1">
    <source>
        <dbReference type="EMBL" id="KAF7279239.1"/>
    </source>
</evidence>
<proteinExistence type="predicted"/>
<accession>A0A834MI88</accession>
<comment type="caution">
    <text evidence="1">The sequence shown here is derived from an EMBL/GenBank/DDBJ whole genome shotgun (WGS) entry which is preliminary data.</text>
</comment>
<dbReference type="AlphaFoldDB" id="A0A834MI88"/>
<sequence>MQENQPMQIFSGWSGPVALHLLESSSSPANEKDTTAYFPIVQFCSRTEIYPWNYIFRADKSEKQEWAKDYLGSPYYSLEFLLFSFRVAAVTGRLSSGS</sequence>
<protein>
    <submittedName>
        <fullName evidence="1">Uncharacterized protein</fullName>
    </submittedName>
</protein>
<keyword evidence="2" id="KW-1185">Reference proteome</keyword>
<reference evidence="1" key="1">
    <citation type="submission" date="2020-08" db="EMBL/GenBank/DDBJ databases">
        <title>Genome sequencing and assembly of the red palm weevil Rhynchophorus ferrugineus.</title>
        <authorList>
            <person name="Dias G.B."/>
            <person name="Bergman C.M."/>
            <person name="Manee M."/>
        </authorList>
    </citation>
    <scope>NUCLEOTIDE SEQUENCE</scope>
    <source>
        <strain evidence="1">AA-2017</strain>
        <tissue evidence="1">Whole larva</tissue>
    </source>
</reference>
<name>A0A834MI88_RHYFE</name>